<dbReference type="Gene3D" id="3.30.43.10">
    <property type="entry name" value="Uridine Diphospho-n-acetylenolpyruvylglucosamine Reductase, domain 2"/>
    <property type="match status" value="1"/>
</dbReference>
<organism evidence="4 5">
    <name type="scientific">Aureobasidium melanogenum</name>
    <name type="common">Aureobasidium pullulans var. melanogenum</name>
    <dbReference type="NCBI Taxonomy" id="46634"/>
    <lineage>
        <taxon>Eukaryota</taxon>
        <taxon>Fungi</taxon>
        <taxon>Dikarya</taxon>
        <taxon>Ascomycota</taxon>
        <taxon>Pezizomycotina</taxon>
        <taxon>Dothideomycetes</taxon>
        <taxon>Dothideomycetidae</taxon>
        <taxon>Dothideales</taxon>
        <taxon>Saccotheciaceae</taxon>
        <taxon>Aureobasidium</taxon>
    </lineage>
</organism>
<evidence type="ECO:0000256" key="1">
    <source>
        <dbReference type="ARBA" id="ARBA00023242"/>
    </source>
</evidence>
<evidence type="ECO:0000259" key="2">
    <source>
        <dbReference type="PROSITE" id="PS50048"/>
    </source>
</evidence>
<feature type="domain" description="Zn(2)-C6 fungal-type" evidence="2">
    <location>
        <begin position="14"/>
        <end position="44"/>
    </location>
</feature>
<evidence type="ECO:0000259" key="3">
    <source>
        <dbReference type="PROSITE" id="PS51387"/>
    </source>
</evidence>
<protein>
    <submittedName>
        <fullName evidence="4">Cysteine desulfurase</fullName>
    </submittedName>
</protein>
<gene>
    <name evidence="4" type="ORF">KCU76_g12578</name>
</gene>
<feature type="non-terminal residue" evidence="4">
    <location>
        <position position="855"/>
    </location>
</feature>
<comment type="caution">
    <text evidence="4">The sequence shown here is derived from an EMBL/GenBank/DDBJ whole genome shotgun (WGS) entry which is preliminary data.</text>
</comment>
<dbReference type="OrthoDB" id="4937900at2759"/>
<dbReference type="InterPro" id="IPR006094">
    <property type="entry name" value="Oxid_FAD_bind_N"/>
</dbReference>
<dbReference type="InterPro" id="IPR036864">
    <property type="entry name" value="Zn2-C6_fun-type_DNA-bd_sf"/>
</dbReference>
<proteinExistence type="predicted"/>
<dbReference type="PROSITE" id="PS00463">
    <property type="entry name" value="ZN2_CY6_FUNGAL_1"/>
    <property type="match status" value="1"/>
</dbReference>
<dbReference type="GO" id="GO:0001228">
    <property type="term" value="F:DNA-binding transcription activator activity, RNA polymerase II-specific"/>
    <property type="evidence" value="ECO:0007669"/>
    <property type="project" value="TreeGrafter"/>
</dbReference>
<dbReference type="SUPFAM" id="SSF56176">
    <property type="entry name" value="FAD-binding/transporter-associated domain-like"/>
    <property type="match status" value="1"/>
</dbReference>
<dbReference type="GO" id="GO:0008270">
    <property type="term" value="F:zinc ion binding"/>
    <property type="evidence" value="ECO:0007669"/>
    <property type="project" value="InterPro"/>
</dbReference>
<evidence type="ECO:0000313" key="5">
    <source>
        <dbReference type="Proteomes" id="UP000779574"/>
    </source>
</evidence>
<dbReference type="Gene3D" id="4.10.240.10">
    <property type="entry name" value="Zn(2)-C6 fungal-type DNA-binding domain"/>
    <property type="match status" value="1"/>
</dbReference>
<dbReference type="InterPro" id="IPR001138">
    <property type="entry name" value="Zn2Cys6_DnaBD"/>
</dbReference>
<dbReference type="Gene3D" id="3.40.462.20">
    <property type="match status" value="1"/>
</dbReference>
<reference evidence="4" key="1">
    <citation type="journal article" date="2021" name="J Fungi (Basel)">
        <title>Virulence traits and population genomics of the black yeast Aureobasidium melanogenum.</title>
        <authorList>
            <person name="Cernosa A."/>
            <person name="Sun X."/>
            <person name="Gostincar C."/>
            <person name="Fang C."/>
            <person name="Gunde-Cimerman N."/>
            <person name="Song Z."/>
        </authorList>
    </citation>
    <scope>NUCLEOTIDE SEQUENCE</scope>
    <source>
        <strain evidence="4">EXF-9911</strain>
    </source>
</reference>
<dbReference type="InterPro" id="IPR036318">
    <property type="entry name" value="FAD-bd_PCMH-like_sf"/>
</dbReference>
<dbReference type="GO" id="GO:0071949">
    <property type="term" value="F:FAD binding"/>
    <property type="evidence" value="ECO:0007669"/>
    <property type="project" value="InterPro"/>
</dbReference>
<dbReference type="Proteomes" id="UP000779574">
    <property type="component" value="Unassembled WGS sequence"/>
</dbReference>
<keyword evidence="1" id="KW-0539">Nucleus</keyword>
<reference evidence="4" key="2">
    <citation type="submission" date="2021-08" db="EMBL/GenBank/DDBJ databases">
        <authorList>
            <person name="Gostincar C."/>
            <person name="Sun X."/>
            <person name="Song Z."/>
            <person name="Gunde-Cimerman N."/>
        </authorList>
    </citation>
    <scope>NUCLEOTIDE SEQUENCE</scope>
    <source>
        <strain evidence="4">EXF-9911</strain>
    </source>
</reference>
<accession>A0A9P8E9W4</accession>
<dbReference type="PROSITE" id="PS51387">
    <property type="entry name" value="FAD_PCMH"/>
    <property type="match status" value="1"/>
</dbReference>
<dbReference type="PANTHER" id="PTHR47784:SF5">
    <property type="entry name" value="STEROL UPTAKE CONTROL PROTEIN 2"/>
    <property type="match status" value="1"/>
</dbReference>
<dbReference type="Gene3D" id="3.30.465.10">
    <property type="match status" value="1"/>
</dbReference>
<dbReference type="SUPFAM" id="SSF57701">
    <property type="entry name" value="Zn2/Cys6 DNA-binding domain"/>
    <property type="match status" value="1"/>
</dbReference>
<evidence type="ECO:0000313" key="4">
    <source>
        <dbReference type="EMBL" id="KAG9684220.1"/>
    </source>
</evidence>
<dbReference type="SMART" id="SM00066">
    <property type="entry name" value="GAL4"/>
    <property type="match status" value="1"/>
</dbReference>
<dbReference type="Pfam" id="PF00172">
    <property type="entry name" value="Zn_clus"/>
    <property type="match status" value="1"/>
</dbReference>
<dbReference type="EMBL" id="JAHFXF010000653">
    <property type="protein sequence ID" value="KAG9684220.1"/>
    <property type="molecule type" value="Genomic_DNA"/>
</dbReference>
<dbReference type="PANTHER" id="PTHR47784">
    <property type="entry name" value="STEROL UPTAKE CONTROL PROTEIN 2"/>
    <property type="match status" value="1"/>
</dbReference>
<dbReference type="CDD" id="cd00067">
    <property type="entry name" value="GAL4"/>
    <property type="match status" value="1"/>
</dbReference>
<feature type="domain" description="FAD-binding PCMH-type" evidence="3">
    <location>
        <begin position="422"/>
        <end position="590"/>
    </location>
</feature>
<dbReference type="InterPro" id="IPR016166">
    <property type="entry name" value="FAD-bd_PCMH"/>
</dbReference>
<dbReference type="InterPro" id="IPR053157">
    <property type="entry name" value="Sterol_Uptake_Regulator"/>
</dbReference>
<dbReference type="PROSITE" id="PS50048">
    <property type="entry name" value="ZN2_CY6_FUNGAL_2"/>
    <property type="match status" value="1"/>
</dbReference>
<dbReference type="Pfam" id="PF01565">
    <property type="entry name" value="FAD_binding_4"/>
    <property type="match status" value="1"/>
</dbReference>
<name>A0A9P8E9W4_AURME</name>
<dbReference type="AlphaFoldDB" id="A0A9P8E9W4"/>
<sequence length="855" mass="96740">MPPTRKAHHKSRNGCNQCKKRHVKCDEVRPTCGNCVKRDATCSFSLNEQSPSTGHEDRDTPPSAVDAQHRILSRAEEMDLIHFFITTTIKTVVHDPKDWHLWEHNIPQLAFQNEYLLDILLALACVHRSKLHPLNAKFWVRCAIEYQNRALPVFYKVLGDVNDETCHAAFAFSFVTTMVEISIPHPDMDPIEQLMGLRNYFRGTAMLYLTMLEPLKYGPMTPFFKPRTITWEYDSEIRKSFHERITALYDVVAGSPDEKTYNETIALLLKQFYDSPFAVMAFSLLVGPDFFQLVCQREPLAVLIYIYCGVLFTNINEWWCDGLGKRIVNELSLSAEVLESNPKMASALLWAKQQASKSTEPNRVLFWRIFLSFTFHLCFCCFDLTMNASHLDHIKTILSPSELVDPSTDQYKSESQTWQAHRNLHPKVLARPKSIEALAALIAFLTTSDLDWAVRCQGIGDASAKDVLVSLMAFKDFAFDAQNESIVIGAGMTWGEVEKRLEKEAPGYQALSARCSFVGVSGMTLHGGLSWISSTYGLASDPQNFVDAQVVKLDGSIIWASEEPDLLLALRGGGHGFAIVTAFRLKVYKYSQNIYSGSIKFPRSALQEVAREVEGFARRMEEWSGTAMYLYNTDLMEGSFIGAAAQPGIAIWLFDPEGEGHGRRIFDWAFKIEGAVDETKIMNLRHVNIHGDSVLAAKGVCSANMSNITIPSAAMTEQLILRAWDWLDNTIALDPRRFHTGTFVLLELFQKQVFRSANENDQCAWPHTSNQHLLQLGVGRLDEGDYPTKLDKDALDMLKNAGKLIVGDEFSPADYFINFLQPWNDRRAVFGENYDKLQAIRKKYNPRGVLIRTNE</sequence>
<dbReference type="InterPro" id="IPR016169">
    <property type="entry name" value="FAD-bd_PCMH_sub2"/>
</dbReference>
<dbReference type="InterPro" id="IPR016167">
    <property type="entry name" value="FAD-bd_PCMH_sub1"/>
</dbReference>